<dbReference type="EMBL" id="JAABOJ010000021">
    <property type="protein sequence ID" value="KAF3279459.1"/>
    <property type="molecule type" value="Genomic_DNA"/>
</dbReference>
<dbReference type="OrthoDB" id="10466481at2759"/>
<organism evidence="1 2">
    <name type="scientific">Orbilia oligospora</name>
    <name type="common">Nematode-trapping fungus</name>
    <name type="synonym">Arthrobotrys oligospora</name>
    <dbReference type="NCBI Taxonomy" id="2813651"/>
    <lineage>
        <taxon>Eukaryota</taxon>
        <taxon>Fungi</taxon>
        <taxon>Dikarya</taxon>
        <taxon>Ascomycota</taxon>
        <taxon>Pezizomycotina</taxon>
        <taxon>Orbiliomycetes</taxon>
        <taxon>Orbiliales</taxon>
        <taxon>Orbiliaceae</taxon>
        <taxon>Orbilia</taxon>
    </lineage>
</organism>
<protein>
    <submittedName>
        <fullName evidence="1">Uncharacterized protein</fullName>
    </submittedName>
</protein>
<gene>
    <name evidence="1" type="ORF">TWF970_004018</name>
</gene>
<evidence type="ECO:0000313" key="2">
    <source>
        <dbReference type="Proteomes" id="UP000474640"/>
    </source>
</evidence>
<accession>A0A7C8VPG3</accession>
<sequence length="106" mass="12393">MANRIPESQQIFNAGEMWVIEVDGLGGGHRIRNQKPLVVQYQRLLQDIRQQMTSNRFGTHWMHYFASQQVFQDQDEISGRWLCRPIRVFTSSDGVETAQVSYVHKL</sequence>
<comment type="caution">
    <text evidence="1">The sequence shown here is derived from an EMBL/GenBank/DDBJ whole genome shotgun (WGS) entry which is preliminary data.</text>
</comment>
<reference evidence="1 2" key="1">
    <citation type="submission" date="2020-01" db="EMBL/GenBank/DDBJ databases">
        <authorList>
            <person name="Palmer J.M."/>
        </authorList>
    </citation>
    <scope>NUCLEOTIDE SEQUENCE [LARGE SCALE GENOMIC DNA]</scope>
    <source>
        <strain evidence="1 2">TWF970</strain>
    </source>
</reference>
<dbReference type="AlphaFoldDB" id="A0A7C8VPG3"/>
<dbReference type="Proteomes" id="UP000474640">
    <property type="component" value="Unassembled WGS sequence"/>
</dbReference>
<evidence type="ECO:0000313" key="1">
    <source>
        <dbReference type="EMBL" id="KAF3279459.1"/>
    </source>
</evidence>
<name>A0A7C8VPG3_ORBOL</name>
<proteinExistence type="predicted"/>